<feature type="transmembrane region" description="Helical" evidence="6">
    <location>
        <begin position="382"/>
        <end position="401"/>
    </location>
</feature>
<sequence length="410" mass="44511">MKGIHYAWIILGLTFLSLLTVQGFRSSFGAFILPWESEFSTTRGTISLLALVSFIVYGLSQPVIGGLIDKVGVRKILSLGTLLVGISAIFTFFVTSSLQLFLLYGVIASIGFGGVSGVAASVAVTNWFQEKRGLALGIITAGTSAGQFVLVPTSLFLIEWLGWKITIVSLGIFLSAIVFPILFICLRDYPEEKGLPKYGEGKREVLESENSAKEKGIFLRVMKTGSFWCLAIPYFICGYTTIGLMDTHFIPFAHYCGYSTKVASITVSLLAGFNIIGTVLSGQIADHWSNKKFLVLLYVVRAVSIVLLLIPNQPYFLLIFACLFGLVNFATVAPTSMLAVHYFKQYSVGFVLGLLSLSHQLGSALGAYLPGLLYDVTGNYNIAFFSSIVLLIAAAIASIGLPDVHRRVQL</sequence>
<feature type="transmembrane region" description="Helical" evidence="6">
    <location>
        <begin position="134"/>
        <end position="157"/>
    </location>
</feature>
<evidence type="ECO:0000256" key="4">
    <source>
        <dbReference type="ARBA" id="ARBA00022989"/>
    </source>
</evidence>
<dbReference type="Pfam" id="PF07690">
    <property type="entry name" value="MFS_1"/>
    <property type="match status" value="1"/>
</dbReference>
<keyword evidence="3 6" id="KW-0812">Transmembrane</keyword>
<dbReference type="InterPro" id="IPR050327">
    <property type="entry name" value="Proton-linked_MCT"/>
</dbReference>
<organism evidence="8 9">
    <name type="scientific">Aneurinibacillus aneurinilyticus</name>
    <name type="common">Bacillus aneurinolyticus</name>
    <dbReference type="NCBI Taxonomy" id="1391"/>
    <lineage>
        <taxon>Bacteria</taxon>
        <taxon>Bacillati</taxon>
        <taxon>Bacillota</taxon>
        <taxon>Bacilli</taxon>
        <taxon>Bacillales</taxon>
        <taxon>Paenibacillaceae</taxon>
        <taxon>Aneurinibacillus group</taxon>
        <taxon>Aneurinibacillus</taxon>
    </lineage>
</organism>
<reference evidence="8 9" key="1">
    <citation type="submission" date="2020-04" db="EMBL/GenBank/DDBJ databases">
        <authorList>
            <person name="Hitch T.C.A."/>
            <person name="Wylensek D."/>
            <person name="Clavel T."/>
        </authorList>
    </citation>
    <scope>NUCLEOTIDE SEQUENCE [LARGE SCALE GENOMIC DNA]</scope>
    <source>
        <strain evidence="8 9">WB01_D5_05</strain>
    </source>
</reference>
<feature type="transmembrane region" description="Helical" evidence="6">
    <location>
        <begin position="225"/>
        <end position="242"/>
    </location>
</feature>
<evidence type="ECO:0000259" key="7">
    <source>
        <dbReference type="PROSITE" id="PS50850"/>
    </source>
</evidence>
<feature type="transmembrane region" description="Helical" evidence="6">
    <location>
        <begin position="101"/>
        <end position="122"/>
    </location>
</feature>
<evidence type="ECO:0000256" key="1">
    <source>
        <dbReference type="ARBA" id="ARBA00004651"/>
    </source>
</evidence>
<evidence type="ECO:0000256" key="6">
    <source>
        <dbReference type="SAM" id="Phobius"/>
    </source>
</evidence>
<dbReference type="Proteomes" id="UP000561326">
    <property type="component" value="Unassembled WGS sequence"/>
</dbReference>
<evidence type="ECO:0000313" key="8">
    <source>
        <dbReference type="EMBL" id="NME98004.1"/>
    </source>
</evidence>
<evidence type="ECO:0000256" key="5">
    <source>
        <dbReference type="ARBA" id="ARBA00023136"/>
    </source>
</evidence>
<accession>A0A848CL16</accession>
<feature type="transmembrane region" description="Helical" evidence="6">
    <location>
        <begin position="316"/>
        <end position="343"/>
    </location>
</feature>
<keyword evidence="4 6" id="KW-1133">Transmembrane helix</keyword>
<feature type="transmembrane region" description="Helical" evidence="6">
    <location>
        <begin position="350"/>
        <end position="370"/>
    </location>
</feature>
<dbReference type="GO" id="GO:0005886">
    <property type="term" value="C:plasma membrane"/>
    <property type="evidence" value="ECO:0007669"/>
    <property type="project" value="UniProtKB-SubCell"/>
</dbReference>
<dbReference type="PROSITE" id="PS50850">
    <property type="entry name" value="MFS"/>
    <property type="match status" value="1"/>
</dbReference>
<keyword evidence="2" id="KW-0813">Transport</keyword>
<gene>
    <name evidence="8" type="ORF">HF838_06995</name>
</gene>
<dbReference type="RefSeq" id="WP_168974890.1">
    <property type="nucleotide sequence ID" value="NZ_CAMJCG010000083.1"/>
</dbReference>
<evidence type="ECO:0000256" key="2">
    <source>
        <dbReference type="ARBA" id="ARBA00022448"/>
    </source>
</evidence>
<feature type="transmembrane region" description="Helical" evidence="6">
    <location>
        <begin position="76"/>
        <end position="95"/>
    </location>
</feature>
<dbReference type="InterPro" id="IPR036259">
    <property type="entry name" value="MFS_trans_sf"/>
</dbReference>
<proteinExistence type="predicted"/>
<dbReference type="CDD" id="cd17355">
    <property type="entry name" value="MFS_YcxA_like"/>
    <property type="match status" value="1"/>
</dbReference>
<feature type="transmembrane region" description="Helical" evidence="6">
    <location>
        <begin position="293"/>
        <end position="310"/>
    </location>
</feature>
<dbReference type="GO" id="GO:0022857">
    <property type="term" value="F:transmembrane transporter activity"/>
    <property type="evidence" value="ECO:0007669"/>
    <property type="project" value="InterPro"/>
</dbReference>
<dbReference type="InterPro" id="IPR011701">
    <property type="entry name" value="MFS"/>
</dbReference>
<dbReference type="InterPro" id="IPR020846">
    <property type="entry name" value="MFS_dom"/>
</dbReference>
<dbReference type="AlphaFoldDB" id="A0A848CL16"/>
<dbReference type="EMBL" id="JABAGO010000009">
    <property type="protein sequence ID" value="NME98004.1"/>
    <property type="molecule type" value="Genomic_DNA"/>
</dbReference>
<feature type="transmembrane region" description="Helical" evidence="6">
    <location>
        <begin position="262"/>
        <end position="281"/>
    </location>
</feature>
<protein>
    <submittedName>
        <fullName evidence="8">MFS transporter</fullName>
    </submittedName>
</protein>
<dbReference type="PANTHER" id="PTHR11360:SF284">
    <property type="entry name" value="EG:103B4.3 PROTEIN-RELATED"/>
    <property type="match status" value="1"/>
</dbReference>
<feature type="transmembrane region" description="Helical" evidence="6">
    <location>
        <begin position="163"/>
        <end position="186"/>
    </location>
</feature>
<dbReference type="PANTHER" id="PTHR11360">
    <property type="entry name" value="MONOCARBOXYLATE TRANSPORTER"/>
    <property type="match status" value="1"/>
</dbReference>
<dbReference type="Gene3D" id="1.20.1250.20">
    <property type="entry name" value="MFS general substrate transporter like domains"/>
    <property type="match status" value="2"/>
</dbReference>
<keyword evidence="5 6" id="KW-0472">Membrane</keyword>
<dbReference type="SUPFAM" id="SSF103473">
    <property type="entry name" value="MFS general substrate transporter"/>
    <property type="match status" value="1"/>
</dbReference>
<evidence type="ECO:0000313" key="9">
    <source>
        <dbReference type="Proteomes" id="UP000561326"/>
    </source>
</evidence>
<evidence type="ECO:0000256" key="3">
    <source>
        <dbReference type="ARBA" id="ARBA00022692"/>
    </source>
</evidence>
<comment type="subcellular location">
    <subcellularLocation>
        <location evidence="1">Cell membrane</location>
        <topology evidence="1">Multi-pass membrane protein</topology>
    </subcellularLocation>
</comment>
<comment type="caution">
    <text evidence="8">The sequence shown here is derived from an EMBL/GenBank/DDBJ whole genome shotgun (WGS) entry which is preliminary data.</text>
</comment>
<feature type="transmembrane region" description="Helical" evidence="6">
    <location>
        <begin position="45"/>
        <end position="64"/>
    </location>
</feature>
<feature type="domain" description="Major facilitator superfamily (MFS) profile" evidence="7">
    <location>
        <begin position="1"/>
        <end position="405"/>
    </location>
</feature>
<name>A0A848CL16_ANEAE</name>